<organism evidence="5 6">
    <name type="scientific">Hapsidospora chrysogenum (strain ATCC 11550 / CBS 779.69 / DSM 880 / IAM 14645 / JCM 23072 / IMI 49137)</name>
    <name type="common">Acremonium chrysogenum</name>
    <dbReference type="NCBI Taxonomy" id="857340"/>
    <lineage>
        <taxon>Eukaryota</taxon>
        <taxon>Fungi</taxon>
        <taxon>Dikarya</taxon>
        <taxon>Ascomycota</taxon>
        <taxon>Pezizomycotina</taxon>
        <taxon>Sordariomycetes</taxon>
        <taxon>Hypocreomycetidae</taxon>
        <taxon>Hypocreales</taxon>
        <taxon>Bionectriaceae</taxon>
        <taxon>Hapsidospora</taxon>
    </lineage>
</organism>
<evidence type="ECO:0000313" key="5">
    <source>
        <dbReference type="EMBL" id="KFH41142.1"/>
    </source>
</evidence>
<evidence type="ECO:0000256" key="2">
    <source>
        <dbReference type="ARBA" id="ARBA00022643"/>
    </source>
</evidence>
<dbReference type="CDD" id="cd00130">
    <property type="entry name" value="PAS"/>
    <property type="match status" value="1"/>
</dbReference>
<accession>A0A086SVL0</accession>
<dbReference type="PROSITE" id="PS50112">
    <property type="entry name" value="PAS"/>
    <property type="match status" value="1"/>
</dbReference>
<evidence type="ECO:0000256" key="3">
    <source>
        <dbReference type="ARBA" id="ARBA00022991"/>
    </source>
</evidence>
<dbReference type="STRING" id="857340.A0A086SVL0"/>
<reference evidence="6" key="1">
    <citation type="journal article" date="2014" name="Genome Announc.">
        <title>Genome sequence and annotation of Acremonium chrysogenum, producer of the beta-lactam antibiotic cephalosporin C.</title>
        <authorList>
            <person name="Terfehr D."/>
            <person name="Dahlmann T.A."/>
            <person name="Specht T."/>
            <person name="Zadra I."/>
            <person name="Kuernsteiner H."/>
            <person name="Kueck U."/>
        </authorList>
    </citation>
    <scope>NUCLEOTIDE SEQUENCE [LARGE SCALE GENOMIC DNA]</scope>
    <source>
        <strain evidence="6">ATCC 11550 / CBS 779.69 / DSM 880 / IAM 14645 / JCM 23072 / IMI 49137</strain>
    </source>
</reference>
<dbReference type="Proteomes" id="UP000029964">
    <property type="component" value="Unassembled WGS sequence"/>
</dbReference>
<name>A0A086SVL0_HAPC1</name>
<proteinExistence type="predicted"/>
<sequence length="207" mass="22831">MTSSQLPSPLPLANPWEAEAIAHVFPEQPSSVPRVQDPLVYPGLYCPSGFDVMSILVGPSLETLIFRVLTVQQLQVRCRPHPVIDLGPVDCSVSLTLCDLELPDWPIVYASEGFYELTGYTPKEVLGRNCRFLQSPGGAFPGSGTPHVECAAAIQQMSKAVRTNQEIQVRLCNYKKDGQRFTNILSIIPLEIGPFHHRYAVGLQCEV</sequence>
<dbReference type="Pfam" id="PF13426">
    <property type="entry name" value="PAS_9"/>
    <property type="match status" value="1"/>
</dbReference>
<dbReference type="AlphaFoldDB" id="A0A086SVL0"/>
<dbReference type="HOGENOM" id="CLU_080231_0_1_1"/>
<dbReference type="OrthoDB" id="447251at2759"/>
<keyword evidence="3" id="KW-0157">Chromophore</keyword>
<keyword evidence="6" id="KW-1185">Reference proteome</keyword>
<dbReference type="EMBL" id="JPKY01000144">
    <property type="protein sequence ID" value="KFH41142.1"/>
    <property type="molecule type" value="Genomic_DNA"/>
</dbReference>
<dbReference type="InterPro" id="IPR035965">
    <property type="entry name" value="PAS-like_dom_sf"/>
</dbReference>
<keyword evidence="1" id="KW-0285">Flavoprotein</keyword>
<dbReference type="SUPFAM" id="SSF55785">
    <property type="entry name" value="PYP-like sensor domain (PAS domain)"/>
    <property type="match status" value="1"/>
</dbReference>
<dbReference type="Gene3D" id="3.30.450.20">
    <property type="entry name" value="PAS domain"/>
    <property type="match status" value="1"/>
</dbReference>
<dbReference type="PANTHER" id="PTHR47429:SF7">
    <property type="entry name" value="GATA-FACTOR"/>
    <property type="match status" value="1"/>
</dbReference>
<dbReference type="PANTHER" id="PTHR47429">
    <property type="entry name" value="PROTEIN TWIN LOV 1"/>
    <property type="match status" value="1"/>
</dbReference>
<dbReference type="GO" id="GO:0005634">
    <property type="term" value="C:nucleus"/>
    <property type="evidence" value="ECO:0007669"/>
    <property type="project" value="TreeGrafter"/>
</dbReference>
<keyword evidence="2" id="KW-0288">FMN</keyword>
<evidence type="ECO:0000313" key="6">
    <source>
        <dbReference type="Proteomes" id="UP000029964"/>
    </source>
</evidence>
<evidence type="ECO:0000256" key="1">
    <source>
        <dbReference type="ARBA" id="ARBA00022630"/>
    </source>
</evidence>
<protein>
    <submittedName>
        <fullName evidence="5">White collar 1 protein-like protein</fullName>
    </submittedName>
</protein>
<dbReference type="InterPro" id="IPR000014">
    <property type="entry name" value="PAS"/>
</dbReference>
<evidence type="ECO:0000259" key="4">
    <source>
        <dbReference type="PROSITE" id="PS50112"/>
    </source>
</evidence>
<gene>
    <name evidence="5" type="ORF">ACRE_081530</name>
</gene>
<feature type="domain" description="PAS" evidence="4">
    <location>
        <begin position="107"/>
        <end position="129"/>
    </location>
</feature>
<comment type="caution">
    <text evidence="5">The sequence shown here is derived from an EMBL/GenBank/DDBJ whole genome shotgun (WGS) entry which is preliminary data.</text>
</comment>